<dbReference type="Pfam" id="PF13166">
    <property type="entry name" value="AAA_13"/>
    <property type="match status" value="1"/>
</dbReference>
<dbReference type="GO" id="GO:0006302">
    <property type="term" value="P:double-strand break repair"/>
    <property type="evidence" value="ECO:0007669"/>
    <property type="project" value="TreeGrafter"/>
</dbReference>
<feature type="domain" description="Protein CR006 P-loop" evidence="5">
    <location>
        <begin position="14"/>
        <end position="636"/>
    </location>
</feature>
<evidence type="ECO:0000256" key="3">
    <source>
        <dbReference type="ARBA" id="ARBA00023236"/>
    </source>
</evidence>
<dbReference type="Proteomes" id="UP000075950">
    <property type="component" value="Chromosome"/>
</dbReference>
<protein>
    <recommendedName>
        <fullName evidence="5">Protein CR006 P-loop domain-containing protein</fullName>
    </recommendedName>
</protein>
<keyword evidence="2" id="KW-0234">DNA repair</keyword>
<dbReference type="GO" id="GO:0009432">
    <property type="term" value="P:SOS response"/>
    <property type="evidence" value="ECO:0007669"/>
    <property type="project" value="UniProtKB-KW"/>
</dbReference>
<dbReference type="KEGG" id="bly:A2T55_11125"/>
<dbReference type="AlphaFoldDB" id="A0A142NPJ4"/>
<dbReference type="Gene3D" id="3.40.50.300">
    <property type="entry name" value="P-loop containing nucleotide triphosphate hydrolases"/>
    <property type="match status" value="1"/>
</dbReference>
<sequence length="703" mass="79581">MQFVEEGKAAASIAIGKASVKNKKRKNEIFEEQRELNAQRKQRTKLVEQNDPVAVETAAKNEVIERLEKYDSKYYQSAVYKRGKKFREKLALSTKASLTDVEYADCVNVAQAPSLGQIVEIPKFPKIEPANERLDSINKLLKVQLGDPTEIKFSDLEGFGYWAEAGIKFSEKTGGLCPFCAQGMDFGRLESMVQAYVNDRRTNLRQELKEHQEWMARYVDQIAEYGKELRQLPVYDLDVIQEIKSINERLEPELSRLSSSIYEVIDAIECKIADLDKVSHLRVVALPSEVNSPMTDLDECISQYNQAVEGLADSRAEAVRKLEGSILSEFSKRYTAAQSKSQELNLEIDRIDGRLEDLETELASILASESSTLDMALEINRGIATIFGRNEFEIHPSSDGQEYLLKRSDGPATHLSEGEKQVVCLLYFLASLNADNVDLSDSVILIDDPVTGLDRNNHRALFDYVVSKSDQWQQLIIATHDFGLFSNFINEFGLESKTQRYGDPVGLILERSWGEDVSRYLTSICLAPDYLVHNSSEYFYLFDLCVRAALGEIPERSLGVIGNSGRRFLESFASYHLPRNSNFTDSIFRMWDRVDWERRIGRGKKLKLPNDQISSSTRHIASTLIRKFHASSHNESVTPMQQLTSPLTPEDFVRLLFFVSVVDYSHFSELSLLIDGDSKQRLKQLLAESGKFLGEVKKCANGA</sequence>
<keyword evidence="4" id="KW-0175">Coiled coil</keyword>
<reference evidence="7" key="1">
    <citation type="submission" date="2016-03" db="EMBL/GenBank/DDBJ databases">
        <authorList>
            <person name="Ploux O."/>
        </authorList>
    </citation>
    <scope>NUCLEOTIDE SEQUENCE [LARGE SCALE GENOMIC DNA]</scope>
    <source>
        <strain evidence="7">BS258</strain>
    </source>
</reference>
<evidence type="ECO:0000256" key="4">
    <source>
        <dbReference type="SAM" id="Coils"/>
    </source>
</evidence>
<dbReference type="InterPro" id="IPR026866">
    <property type="entry name" value="CR006_AAA"/>
</dbReference>
<name>A0A142NPJ4_BRELN</name>
<accession>A0A142NPJ4</accession>
<keyword evidence="3" id="KW-0742">SOS response</keyword>
<keyword evidence="1" id="KW-0227">DNA damage</keyword>
<dbReference type="EMBL" id="CP014869">
    <property type="protein sequence ID" value="AMT94259.1"/>
    <property type="molecule type" value="Genomic_DNA"/>
</dbReference>
<dbReference type="PANTHER" id="PTHR32182">
    <property type="entry name" value="DNA REPLICATION AND REPAIR PROTEIN RECF"/>
    <property type="match status" value="1"/>
</dbReference>
<proteinExistence type="predicted"/>
<feature type="coiled-coil region" evidence="4">
    <location>
        <begin position="341"/>
        <end position="368"/>
    </location>
</feature>
<evidence type="ECO:0000256" key="2">
    <source>
        <dbReference type="ARBA" id="ARBA00023204"/>
    </source>
</evidence>
<evidence type="ECO:0000259" key="5">
    <source>
        <dbReference type="Pfam" id="PF13166"/>
    </source>
</evidence>
<organism evidence="6 7">
    <name type="scientific">Brevibacterium linens</name>
    <dbReference type="NCBI Taxonomy" id="1703"/>
    <lineage>
        <taxon>Bacteria</taxon>
        <taxon>Bacillati</taxon>
        <taxon>Actinomycetota</taxon>
        <taxon>Actinomycetes</taxon>
        <taxon>Micrococcales</taxon>
        <taxon>Brevibacteriaceae</taxon>
        <taxon>Brevibacterium</taxon>
    </lineage>
</organism>
<evidence type="ECO:0000313" key="6">
    <source>
        <dbReference type="EMBL" id="AMT94259.1"/>
    </source>
</evidence>
<dbReference type="GO" id="GO:0000731">
    <property type="term" value="P:DNA synthesis involved in DNA repair"/>
    <property type="evidence" value="ECO:0007669"/>
    <property type="project" value="TreeGrafter"/>
</dbReference>
<dbReference type="PANTHER" id="PTHR32182:SF0">
    <property type="entry name" value="DNA REPLICATION AND REPAIR PROTEIN RECF"/>
    <property type="match status" value="1"/>
</dbReference>
<evidence type="ECO:0000313" key="7">
    <source>
        <dbReference type="Proteomes" id="UP000075950"/>
    </source>
</evidence>
<evidence type="ECO:0000256" key="1">
    <source>
        <dbReference type="ARBA" id="ARBA00022763"/>
    </source>
</evidence>
<gene>
    <name evidence="6" type="ORF">A2T55_11125</name>
</gene>
<dbReference type="SUPFAM" id="SSF52540">
    <property type="entry name" value="P-loop containing nucleoside triphosphate hydrolases"/>
    <property type="match status" value="1"/>
</dbReference>
<dbReference type="InterPro" id="IPR027417">
    <property type="entry name" value="P-loop_NTPase"/>
</dbReference>